<dbReference type="AlphaFoldDB" id="A0A7J8FJ40"/>
<evidence type="ECO:0000256" key="1">
    <source>
        <dbReference type="SAM" id="SignalP"/>
    </source>
</evidence>
<gene>
    <name evidence="2" type="ORF">HJG63_012104</name>
</gene>
<organism evidence="2 3">
    <name type="scientific">Rousettus aegyptiacus</name>
    <name type="common">Egyptian fruit bat</name>
    <name type="synonym">Pteropus aegyptiacus</name>
    <dbReference type="NCBI Taxonomy" id="9407"/>
    <lineage>
        <taxon>Eukaryota</taxon>
        <taxon>Metazoa</taxon>
        <taxon>Chordata</taxon>
        <taxon>Craniata</taxon>
        <taxon>Vertebrata</taxon>
        <taxon>Euteleostomi</taxon>
        <taxon>Mammalia</taxon>
        <taxon>Eutheria</taxon>
        <taxon>Laurasiatheria</taxon>
        <taxon>Chiroptera</taxon>
        <taxon>Yinpterochiroptera</taxon>
        <taxon>Pteropodoidea</taxon>
        <taxon>Pteropodidae</taxon>
        <taxon>Rousettinae</taxon>
        <taxon>Rousettus</taxon>
    </lineage>
</organism>
<sequence>MGLSGHKSGLVAWCLVTSSLITQSQAASETHALGNSQQSFSSWFDLFFLIVKHFTKMEGLSNTCGLRRSWVWQADLVKASLSHCTRSKCHGGAWSRRIYHALCEPGTQSMCNSTPVGKFHKLRSKIMMTIFCPCHALQPSFKHVEISYRIHLMTLNRH</sequence>
<keyword evidence="1" id="KW-0732">Signal</keyword>
<protein>
    <submittedName>
        <fullName evidence="2">Uncharacterized protein</fullName>
    </submittedName>
</protein>
<evidence type="ECO:0000313" key="2">
    <source>
        <dbReference type="EMBL" id="KAF6447728.1"/>
    </source>
</evidence>
<reference evidence="2 3" key="1">
    <citation type="journal article" date="2020" name="Nature">
        <title>Six reference-quality genomes reveal evolution of bat adaptations.</title>
        <authorList>
            <person name="Jebb D."/>
            <person name="Huang Z."/>
            <person name="Pippel M."/>
            <person name="Hughes G.M."/>
            <person name="Lavrichenko K."/>
            <person name="Devanna P."/>
            <person name="Winkler S."/>
            <person name="Jermiin L.S."/>
            <person name="Skirmuntt E.C."/>
            <person name="Katzourakis A."/>
            <person name="Burkitt-Gray L."/>
            <person name="Ray D.A."/>
            <person name="Sullivan K.A.M."/>
            <person name="Roscito J.G."/>
            <person name="Kirilenko B.M."/>
            <person name="Davalos L.M."/>
            <person name="Corthals A.P."/>
            <person name="Power M.L."/>
            <person name="Jones G."/>
            <person name="Ransome R.D."/>
            <person name="Dechmann D.K.N."/>
            <person name="Locatelli A.G."/>
            <person name="Puechmaille S.J."/>
            <person name="Fedrigo O."/>
            <person name="Jarvis E.D."/>
            <person name="Hiller M."/>
            <person name="Vernes S.C."/>
            <person name="Myers E.W."/>
            <person name="Teeling E.C."/>
        </authorList>
    </citation>
    <scope>NUCLEOTIDE SEQUENCE [LARGE SCALE GENOMIC DNA]</scope>
    <source>
        <strain evidence="2">MRouAeg1</strain>
        <tissue evidence="2">Muscle</tissue>
    </source>
</reference>
<dbReference type="EMBL" id="JACASE010000007">
    <property type="protein sequence ID" value="KAF6447728.1"/>
    <property type="molecule type" value="Genomic_DNA"/>
</dbReference>
<comment type="caution">
    <text evidence="2">The sequence shown here is derived from an EMBL/GenBank/DDBJ whole genome shotgun (WGS) entry which is preliminary data.</text>
</comment>
<proteinExistence type="predicted"/>
<evidence type="ECO:0000313" key="3">
    <source>
        <dbReference type="Proteomes" id="UP000593571"/>
    </source>
</evidence>
<feature type="chain" id="PRO_5029673025" evidence="1">
    <location>
        <begin position="27"/>
        <end position="158"/>
    </location>
</feature>
<name>A0A7J8FJ40_ROUAE</name>
<dbReference type="Proteomes" id="UP000593571">
    <property type="component" value="Unassembled WGS sequence"/>
</dbReference>
<keyword evidence="3" id="KW-1185">Reference proteome</keyword>
<accession>A0A7J8FJ40</accession>
<feature type="signal peptide" evidence="1">
    <location>
        <begin position="1"/>
        <end position="26"/>
    </location>
</feature>